<comment type="caution">
    <text evidence="2">The sequence shown here is derived from an EMBL/GenBank/DDBJ whole genome shotgun (WGS) entry which is preliminary data.</text>
</comment>
<evidence type="ECO:0000259" key="1">
    <source>
        <dbReference type="Pfam" id="PF20150"/>
    </source>
</evidence>
<dbReference type="Proteomes" id="UP000287972">
    <property type="component" value="Unassembled WGS sequence"/>
</dbReference>
<sequence>MKTGEAPKVGPKFVCSTTSFPKFPFLPPEIRCRIWRIALWKADMSVVSITTDDASQAGNGLPPKCEVVQRSGASTVALACKEASVEWTMISCYFSEYFPVNLCLHRTICLLQGVSHSYAKPARGLHPRGDMISCIQHVAFLVLPNVKLMEIFAALSNFRCLETITVVIPPHPIEGVGHLGRREVSQIARALAELADEPATGSQDGKFGHVGLLLGGDPPSQAVRVFYSRRDAPRVKLLTPRCSEPSLYDPMCRSSLPGFSLIHYA</sequence>
<dbReference type="Pfam" id="PF20150">
    <property type="entry name" value="2EXR"/>
    <property type="match status" value="1"/>
</dbReference>
<evidence type="ECO:0000313" key="2">
    <source>
        <dbReference type="EMBL" id="RSL39760.1"/>
    </source>
</evidence>
<proteinExistence type="predicted"/>
<dbReference type="InterPro" id="IPR045518">
    <property type="entry name" value="2EXR"/>
</dbReference>
<dbReference type="AlphaFoldDB" id="A0A428NG95"/>
<evidence type="ECO:0000313" key="3">
    <source>
        <dbReference type="Proteomes" id="UP000287972"/>
    </source>
</evidence>
<accession>A0A428NG95</accession>
<feature type="domain" description="2EXR" evidence="1">
    <location>
        <begin position="20"/>
        <end position="88"/>
    </location>
</feature>
<organism evidence="2 3">
    <name type="scientific">Fusarium floridanum</name>
    <dbReference type="NCBI Taxonomy" id="1325733"/>
    <lineage>
        <taxon>Eukaryota</taxon>
        <taxon>Fungi</taxon>
        <taxon>Dikarya</taxon>
        <taxon>Ascomycota</taxon>
        <taxon>Pezizomycotina</taxon>
        <taxon>Sordariomycetes</taxon>
        <taxon>Hypocreomycetidae</taxon>
        <taxon>Hypocreales</taxon>
        <taxon>Nectriaceae</taxon>
        <taxon>Fusarium</taxon>
        <taxon>Fusarium solani species complex</taxon>
    </lineage>
</organism>
<dbReference type="EMBL" id="NKCL01001412">
    <property type="protein sequence ID" value="RSL39760.1"/>
    <property type="molecule type" value="Genomic_DNA"/>
</dbReference>
<name>A0A428NG95_9HYPO</name>
<keyword evidence="3" id="KW-1185">Reference proteome</keyword>
<gene>
    <name evidence="2" type="ORF">CEP51_016773</name>
</gene>
<protein>
    <recommendedName>
        <fullName evidence="1">2EXR domain-containing protein</fullName>
    </recommendedName>
</protein>
<reference evidence="2 3" key="1">
    <citation type="submission" date="2017-06" db="EMBL/GenBank/DDBJ databases">
        <title>Comparative genomic analysis of Ambrosia Fusariam Clade fungi.</title>
        <authorList>
            <person name="Stajich J.E."/>
            <person name="Carrillo J."/>
            <person name="Kijimoto T."/>
            <person name="Eskalen A."/>
            <person name="O'Donnell K."/>
            <person name="Kasson M."/>
        </authorList>
    </citation>
    <scope>NUCLEOTIDE SEQUENCE [LARGE SCALE GENOMIC DNA]</scope>
    <source>
        <strain evidence="2 3">NRRL62606</strain>
    </source>
</reference>